<dbReference type="STRING" id="1227077.SAMN04515668_0702"/>
<name>A0A1I5U0L2_HYMAR</name>
<feature type="compositionally biased region" description="Polar residues" evidence="1">
    <location>
        <begin position="33"/>
        <end position="47"/>
    </location>
</feature>
<accession>A0A1I5U0L2</accession>
<evidence type="ECO:0000256" key="1">
    <source>
        <dbReference type="SAM" id="MobiDB-lite"/>
    </source>
</evidence>
<dbReference type="Proteomes" id="UP000199029">
    <property type="component" value="Unassembled WGS sequence"/>
</dbReference>
<evidence type="ECO:0000313" key="3">
    <source>
        <dbReference type="Proteomes" id="UP000199029"/>
    </source>
</evidence>
<sequence length="47" mass="5292">MQLCPSHCSSRKGDKYVLNQEPNEGDYFGRSLPVQSSHFSPINSNHV</sequence>
<evidence type="ECO:0000313" key="2">
    <source>
        <dbReference type="EMBL" id="SFP88838.1"/>
    </source>
</evidence>
<protein>
    <submittedName>
        <fullName evidence="2">Uncharacterized protein</fullName>
    </submittedName>
</protein>
<reference evidence="3" key="1">
    <citation type="submission" date="2016-10" db="EMBL/GenBank/DDBJ databases">
        <authorList>
            <person name="Varghese N."/>
            <person name="Submissions S."/>
        </authorList>
    </citation>
    <scope>NUCLEOTIDE SEQUENCE [LARGE SCALE GENOMIC DNA]</scope>
    <source>
        <strain evidence="3">OR362-8,ATCC BAA-1266,JCM 13504</strain>
    </source>
</reference>
<proteinExistence type="predicted"/>
<dbReference type="AlphaFoldDB" id="A0A1I5U0L2"/>
<dbReference type="EMBL" id="FOXS01000001">
    <property type="protein sequence ID" value="SFP88838.1"/>
    <property type="molecule type" value="Genomic_DNA"/>
</dbReference>
<feature type="region of interest" description="Disordered" evidence="1">
    <location>
        <begin position="1"/>
        <end position="47"/>
    </location>
</feature>
<gene>
    <name evidence="2" type="ORF">SAMN04515668_0702</name>
</gene>
<keyword evidence="3" id="KW-1185">Reference proteome</keyword>
<organism evidence="2 3">
    <name type="scientific">Hymenobacter arizonensis</name>
    <name type="common">Siccationidurans arizonensis</name>
    <dbReference type="NCBI Taxonomy" id="1227077"/>
    <lineage>
        <taxon>Bacteria</taxon>
        <taxon>Pseudomonadati</taxon>
        <taxon>Bacteroidota</taxon>
        <taxon>Cytophagia</taxon>
        <taxon>Cytophagales</taxon>
        <taxon>Hymenobacteraceae</taxon>
        <taxon>Hymenobacter</taxon>
    </lineage>
</organism>